<keyword evidence="1" id="KW-0812">Transmembrane</keyword>
<dbReference type="Proteomes" id="UP001296923">
    <property type="component" value="Unassembled WGS sequence"/>
</dbReference>
<dbReference type="RefSeq" id="WP_205725272.1">
    <property type="nucleotide sequence ID" value="NZ_JAFHKR010000038.1"/>
</dbReference>
<evidence type="ECO:0000313" key="3">
    <source>
        <dbReference type="Proteomes" id="UP001296923"/>
    </source>
</evidence>
<feature type="transmembrane region" description="Helical" evidence="1">
    <location>
        <begin position="20"/>
        <end position="42"/>
    </location>
</feature>
<evidence type="ECO:0000313" key="2">
    <source>
        <dbReference type="EMBL" id="MBN3554228.1"/>
    </source>
</evidence>
<protein>
    <submittedName>
        <fullName evidence="2">Uncharacterized protein</fullName>
    </submittedName>
</protein>
<keyword evidence="3" id="KW-1185">Reference proteome</keyword>
<keyword evidence="1" id="KW-1133">Transmembrane helix</keyword>
<sequence>MLVDINLLPVKEQKSLKTTILFIVAITMLLGSSTWLGLDYYVSRGELKEKERLLEQEKLLVQTQIKNQEQSGPVVQSAPLAEKIDYIRGKKIAATDLLQHLVALLPERGFFMKYEYKDKKTILVEAQFDTLAETSHYLYELTNSSYLATATIEKMETTNFEEINEGEDMTAMKNYLPRYRSLYKIEFERDKILELKGEENGGE</sequence>
<dbReference type="EMBL" id="JAFHKR010000038">
    <property type="protein sequence ID" value="MBN3554228.1"/>
    <property type="molecule type" value="Genomic_DNA"/>
</dbReference>
<proteinExistence type="predicted"/>
<keyword evidence="1" id="KW-0472">Membrane</keyword>
<organism evidence="2 3">
    <name type="scientific">Fictibacillus nanhaiensis</name>
    <dbReference type="NCBI Taxonomy" id="742169"/>
    <lineage>
        <taxon>Bacteria</taxon>
        <taxon>Bacillati</taxon>
        <taxon>Bacillota</taxon>
        <taxon>Bacilli</taxon>
        <taxon>Bacillales</taxon>
        <taxon>Fictibacillaceae</taxon>
        <taxon>Fictibacillus</taxon>
    </lineage>
</organism>
<name>A0ABS2ZMZ3_9BACL</name>
<reference evidence="2 3" key="1">
    <citation type="submission" date="2021-01" db="EMBL/GenBank/DDBJ databases">
        <title>Genome Sequencing of Type Strains.</title>
        <authorList>
            <person name="Lemaire J.F."/>
            <person name="Inderbitzin P."/>
            <person name="Collins S.B."/>
            <person name="Wespe N."/>
            <person name="Knight-Connoni V."/>
        </authorList>
    </citation>
    <scope>NUCLEOTIDE SEQUENCE [LARGE SCALE GENOMIC DNA]</scope>
    <source>
        <strain evidence="2 3">DSM 23009</strain>
    </source>
</reference>
<evidence type="ECO:0000256" key="1">
    <source>
        <dbReference type="SAM" id="Phobius"/>
    </source>
</evidence>
<gene>
    <name evidence="2" type="ORF">JYA63_08135</name>
</gene>
<accession>A0ABS2ZMZ3</accession>
<comment type="caution">
    <text evidence="2">The sequence shown here is derived from an EMBL/GenBank/DDBJ whole genome shotgun (WGS) entry which is preliminary data.</text>
</comment>